<evidence type="ECO:0000256" key="1">
    <source>
        <dbReference type="SAM" id="MobiDB-lite"/>
    </source>
</evidence>
<comment type="caution">
    <text evidence="2">The sequence shown here is derived from an EMBL/GenBank/DDBJ whole genome shotgun (WGS) entry which is preliminary data.</text>
</comment>
<proteinExistence type="predicted"/>
<reference evidence="2" key="1">
    <citation type="journal article" date="2019" name="Sci. Rep.">
        <title>Draft genome of Tanacetum cinerariifolium, the natural source of mosquito coil.</title>
        <authorList>
            <person name="Yamashiro T."/>
            <person name="Shiraishi A."/>
            <person name="Satake H."/>
            <person name="Nakayama K."/>
        </authorList>
    </citation>
    <scope>NUCLEOTIDE SEQUENCE</scope>
</reference>
<gene>
    <name evidence="2" type="ORF">Tci_867624</name>
</gene>
<sequence length="84" mass="9420">AAEKADEAKKIGIEKDTNEQVTKEHVMEKQAEEEEHGDGQQDNEQAGFLNENLDMTVNDALKDLVEHEVQSMMDVPVTQAKPIE</sequence>
<organism evidence="2">
    <name type="scientific">Tanacetum cinerariifolium</name>
    <name type="common">Dalmatian daisy</name>
    <name type="synonym">Chrysanthemum cinerariifolium</name>
    <dbReference type="NCBI Taxonomy" id="118510"/>
    <lineage>
        <taxon>Eukaryota</taxon>
        <taxon>Viridiplantae</taxon>
        <taxon>Streptophyta</taxon>
        <taxon>Embryophyta</taxon>
        <taxon>Tracheophyta</taxon>
        <taxon>Spermatophyta</taxon>
        <taxon>Magnoliopsida</taxon>
        <taxon>eudicotyledons</taxon>
        <taxon>Gunneridae</taxon>
        <taxon>Pentapetalae</taxon>
        <taxon>asterids</taxon>
        <taxon>campanulids</taxon>
        <taxon>Asterales</taxon>
        <taxon>Asteraceae</taxon>
        <taxon>Asteroideae</taxon>
        <taxon>Anthemideae</taxon>
        <taxon>Anthemidinae</taxon>
        <taxon>Tanacetum</taxon>
    </lineage>
</organism>
<feature type="region of interest" description="Disordered" evidence="1">
    <location>
        <begin position="1"/>
        <end position="46"/>
    </location>
</feature>
<dbReference type="AlphaFoldDB" id="A0A699SDF6"/>
<accession>A0A699SDF6</accession>
<dbReference type="EMBL" id="BKCJ011155660">
    <property type="protein sequence ID" value="GFC95654.1"/>
    <property type="molecule type" value="Genomic_DNA"/>
</dbReference>
<name>A0A699SDF6_TANCI</name>
<evidence type="ECO:0000313" key="2">
    <source>
        <dbReference type="EMBL" id="GFC95654.1"/>
    </source>
</evidence>
<feature type="compositionally biased region" description="Basic and acidic residues" evidence="1">
    <location>
        <begin position="1"/>
        <end position="30"/>
    </location>
</feature>
<feature type="non-terminal residue" evidence="2">
    <location>
        <position position="1"/>
    </location>
</feature>
<protein>
    <submittedName>
        <fullName evidence="2">Uncharacterized protein</fullName>
    </submittedName>
</protein>